<dbReference type="SMART" id="SM00382">
    <property type="entry name" value="AAA"/>
    <property type="match status" value="1"/>
</dbReference>
<evidence type="ECO:0000313" key="5">
    <source>
        <dbReference type="EMBL" id="QMW77178.1"/>
    </source>
</evidence>
<name>A0A7G5MRD5_9FIRM</name>
<dbReference type="AlphaFoldDB" id="A0A7G5MRD5"/>
<dbReference type="GeneID" id="75055194"/>
<evidence type="ECO:0000256" key="2">
    <source>
        <dbReference type="ARBA" id="ARBA00022741"/>
    </source>
</evidence>
<dbReference type="PANTHER" id="PTHR24220:SF86">
    <property type="entry name" value="ABC TRANSPORTER ABCH.1"/>
    <property type="match status" value="1"/>
</dbReference>
<dbReference type="GO" id="GO:0005524">
    <property type="term" value="F:ATP binding"/>
    <property type="evidence" value="ECO:0007669"/>
    <property type="project" value="UniProtKB-KW"/>
</dbReference>
<dbReference type="InterPro" id="IPR003593">
    <property type="entry name" value="AAA+_ATPase"/>
</dbReference>
<dbReference type="SUPFAM" id="SSF52540">
    <property type="entry name" value="P-loop containing nucleoside triphosphate hydrolases"/>
    <property type="match status" value="1"/>
</dbReference>
<feature type="domain" description="ABC transporter" evidence="4">
    <location>
        <begin position="4"/>
        <end position="226"/>
    </location>
</feature>
<evidence type="ECO:0000313" key="6">
    <source>
        <dbReference type="Proteomes" id="UP000515789"/>
    </source>
</evidence>
<dbReference type="GO" id="GO:0005886">
    <property type="term" value="C:plasma membrane"/>
    <property type="evidence" value="ECO:0007669"/>
    <property type="project" value="TreeGrafter"/>
</dbReference>
<dbReference type="CDD" id="cd03255">
    <property type="entry name" value="ABC_MJ0796_LolCDE_FtsE"/>
    <property type="match status" value="1"/>
</dbReference>
<dbReference type="PROSITE" id="PS50893">
    <property type="entry name" value="ABC_TRANSPORTER_2"/>
    <property type="match status" value="1"/>
</dbReference>
<evidence type="ECO:0000256" key="1">
    <source>
        <dbReference type="ARBA" id="ARBA00022448"/>
    </source>
</evidence>
<dbReference type="PROSITE" id="PS00211">
    <property type="entry name" value="ABC_TRANSPORTER_1"/>
    <property type="match status" value="1"/>
</dbReference>
<keyword evidence="3 5" id="KW-0067">ATP-binding</keyword>
<dbReference type="EMBL" id="CP039126">
    <property type="protein sequence ID" value="QMW77178.1"/>
    <property type="molecule type" value="Genomic_DNA"/>
</dbReference>
<evidence type="ECO:0000256" key="3">
    <source>
        <dbReference type="ARBA" id="ARBA00022840"/>
    </source>
</evidence>
<dbReference type="RefSeq" id="WP_018594557.1">
    <property type="nucleotide sequence ID" value="NZ_AP031416.1"/>
</dbReference>
<organism evidence="5 6">
    <name type="scientific">Blautia producta</name>
    <dbReference type="NCBI Taxonomy" id="33035"/>
    <lineage>
        <taxon>Bacteria</taxon>
        <taxon>Bacillati</taxon>
        <taxon>Bacillota</taxon>
        <taxon>Clostridia</taxon>
        <taxon>Lachnospirales</taxon>
        <taxon>Lachnospiraceae</taxon>
        <taxon>Blautia</taxon>
    </lineage>
</organism>
<evidence type="ECO:0000259" key="4">
    <source>
        <dbReference type="PROSITE" id="PS50893"/>
    </source>
</evidence>
<dbReference type="GO" id="GO:0016887">
    <property type="term" value="F:ATP hydrolysis activity"/>
    <property type="evidence" value="ECO:0007669"/>
    <property type="project" value="InterPro"/>
</dbReference>
<gene>
    <name evidence="5" type="ORF">E5259_06005</name>
</gene>
<dbReference type="PANTHER" id="PTHR24220">
    <property type="entry name" value="IMPORT ATP-BINDING PROTEIN"/>
    <property type="match status" value="1"/>
</dbReference>
<dbReference type="InterPro" id="IPR027417">
    <property type="entry name" value="P-loop_NTPase"/>
</dbReference>
<keyword evidence="1" id="KW-0813">Transport</keyword>
<dbReference type="GO" id="GO:0022857">
    <property type="term" value="F:transmembrane transporter activity"/>
    <property type="evidence" value="ECO:0007669"/>
    <property type="project" value="UniProtKB-ARBA"/>
</dbReference>
<dbReference type="InterPro" id="IPR017871">
    <property type="entry name" value="ABC_transporter-like_CS"/>
</dbReference>
<dbReference type="Proteomes" id="UP000515789">
    <property type="component" value="Chromosome"/>
</dbReference>
<dbReference type="InterPro" id="IPR015854">
    <property type="entry name" value="ABC_transpr_LolD-like"/>
</dbReference>
<reference evidence="5 6" key="1">
    <citation type="submission" date="2019-04" db="EMBL/GenBank/DDBJ databases">
        <authorList>
            <person name="Schori C."/>
            <person name="Ahrens C."/>
        </authorList>
    </citation>
    <scope>NUCLEOTIDE SEQUENCE [LARGE SCALE GENOMIC DNA]</scope>
    <source>
        <strain evidence="5 6">DSM 2950</strain>
    </source>
</reference>
<keyword evidence="2" id="KW-0547">Nucleotide-binding</keyword>
<proteinExistence type="predicted"/>
<sequence length="228" mass="25367">MEFLKVDNLCKVYGRGENQVTALDHVSLTIEKGEFAAIIGSSGSGKSTLLHAIAGVDVPTGGKVYLNGQDVYAQSNDKLAIFRRRQVGLIYQFHNLIPTLNVVENITLPILMDRRRVNKERLNELLDLLGLQERRTHLPNQLSGGQQQRVAIGRALMNAPQVMLADEPTGSLDSRNGHEIIKLLKESNKKYGQTLLLVTHDENIALQANRIISISDGRVVRDERQVAR</sequence>
<dbReference type="Gene3D" id="3.40.50.300">
    <property type="entry name" value="P-loop containing nucleotide triphosphate hydrolases"/>
    <property type="match status" value="1"/>
</dbReference>
<protein>
    <submittedName>
        <fullName evidence="5">ABC transporter ATP-binding protein</fullName>
    </submittedName>
</protein>
<dbReference type="GO" id="GO:0098796">
    <property type="term" value="C:membrane protein complex"/>
    <property type="evidence" value="ECO:0007669"/>
    <property type="project" value="UniProtKB-ARBA"/>
</dbReference>
<dbReference type="FunFam" id="3.40.50.300:FF:000032">
    <property type="entry name" value="Export ABC transporter ATP-binding protein"/>
    <property type="match status" value="1"/>
</dbReference>
<dbReference type="Pfam" id="PF00005">
    <property type="entry name" value="ABC_tran"/>
    <property type="match status" value="1"/>
</dbReference>
<dbReference type="InterPro" id="IPR003439">
    <property type="entry name" value="ABC_transporter-like_ATP-bd"/>
</dbReference>
<accession>A0A7G5MRD5</accession>
<dbReference type="InterPro" id="IPR017911">
    <property type="entry name" value="MacB-like_ATP-bd"/>
</dbReference>